<dbReference type="Proteomes" id="UP000438429">
    <property type="component" value="Unassembled WGS sequence"/>
</dbReference>
<evidence type="ECO:0000313" key="2">
    <source>
        <dbReference type="Proteomes" id="UP000438429"/>
    </source>
</evidence>
<organism evidence="1 2">
    <name type="scientific">Scophthalmus maximus</name>
    <name type="common">Turbot</name>
    <name type="synonym">Psetta maxima</name>
    <dbReference type="NCBI Taxonomy" id="52904"/>
    <lineage>
        <taxon>Eukaryota</taxon>
        <taxon>Metazoa</taxon>
        <taxon>Chordata</taxon>
        <taxon>Craniata</taxon>
        <taxon>Vertebrata</taxon>
        <taxon>Euteleostomi</taxon>
        <taxon>Actinopterygii</taxon>
        <taxon>Neopterygii</taxon>
        <taxon>Teleostei</taxon>
        <taxon>Neoteleostei</taxon>
        <taxon>Acanthomorphata</taxon>
        <taxon>Carangaria</taxon>
        <taxon>Pleuronectiformes</taxon>
        <taxon>Pleuronectoidei</taxon>
        <taxon>Scophthalmidae</taxon>
        <taxon>Scophthalmus</taxon>
    </lineage>
</organism>
<sequence length="89" mass="9371">MAATTYRKIISFHIFVQREEEETYAAGSGSSASTRGVKRDANVQWMLTGAAAALARLGRVCVVVANVLGQALMCGHTSVAAVASRPCEV</sequence>
<name>A0A6A4RV04_SCOMX</name>
<proteinExistence type="predicted"/>
<protein>
    <submittedName>
        <fullName evidence="1">Uncharacterized protein</fullName>
    </submittedName>
</protein>
<dbReference type="EMBL" id="VEVO01000020">
    <property type="protein sequence ID" value="KAF0025853.1"/>
    <property type="molecule type" value="Genomic_DNA"/>
</dbReference>
<reference evidence="1 2" key="1">
    <citation type="submission" date="2019-06" db="EMBL/GenBank/DDBJ databases">
        <title>Draft genomes of female and male turbot (Scophthalmus maximus).</title>
        <authorList>
            <person name="Xu H."/>
            <person name="Xu X.-W."/>
            <person name="Shao C."/>
            <person name="Chen S."/>
        </authorList>
    </citation>
    <scope>NUCLEOTIDE SEQUENCE [LARGE SCALE GENOMIC DNA]</scope>
    <source>
        <strain evidence="1">Ysfricsl-2016a</strain>
        <tissue evidence="1">Blood</tissue>
    </source>
</reference>
<evidence type="ECO:0000313" key="1">
    <source>
        <dbReference type="EMBL" id="KAF0025853.1"/>
    </source>
</evidence>
<comment type="caution">
    <text evidence="1">The sequence shown here is derived from an EMBL/GenBank/DDBJ whole genome shotgun (WGS) entry which is preliminary data.</text>
</comment>
<gene>
    <name evidence="1" type="ORF">F2P81_022734</name>
</gene>
<dbReference type="AlphaFoldDB" id="A0A6A4RV04"/>
<accession>A0A6A4RV04</accession>